<comment type="subcellular location">
    <subcellularLocation>
        <location evidence="1">Membrane</location>
        <topology evidence="1">Multi-pass membrane protein</topology>
    </subcellularLocation>
</comment>
<feature type="transmembrane region" description="Helical" evidence="5">
    <location>
        <begin position="29"/>
        <end position="48"/>
    </location>
</feature>
<keyword evidence="2 5" id="KW-0812">Transmembrane</keyword>
<dbReference type="Proteomes" id="UP000007875">
    <property type="component" value="Unassembled WGS sequence"/>
</dbReference>
<keyword evidence="7" id="KW-1185">Reference proteome</keyword>
<reference evidence="6" key="2">
    <citation type="submission" date="2025-08" db="UniProtKB">
        <authorList>
            <consortium name="Ensembl"/>
        </authorList>
    </citation>
    <scope>IDENTIFICATION</scope>
</reference>
<reference evidence="6" key="3">
    <citation type="submission" date="2025-09" db="UniProtKB">
        <authorList>
            <consortium name="Ensembl"/>
        </authorList>
    </citation>
    <scope>IDENTIFICATION</scope>
</reference>
<sequence length="142" mass="15839">MLGIAAIIYAVLASRYYNWSGHPHPAYLGYGIVSGLLFMTVGIISILASKRQTTCFIVCLMALSTMALLGGVAQTGIGIYGIICTPFYWKYNEYNNRYQSPDYFQYNEYGYREVRTTMAPTTTTKSYSLSPFPGVTILHALL</sequence>
<evidence type="ECO:0000256" key="3">
    <source>
        <dbReference type="ARBA" id="ARBA00022989"/>
    </source>
</evidence>
<evidence type="ECO:0000256" key="2">
    <source>
        <dbReference type="ARBA" id="ARBA00022692"/>
    </source>
</evidence>
<dbReference type="HOGENOM" id="CLU_1820135_0_0_1"/>
<organism evidence="6 7">
    <name type="scientific">Ciona savignyi</name>
    <name type="common">Pacific transparent sea squirt</name>
    <dbReference type="NCBI Taxonomy" id="51511"/>
    <lineage>
        <taxon>Eukaryota</taxon>
        <taxon>Metazoa</taxon>
        <taxon>Chordata</taxon>
        <taxon>Tunicata</taxon>
        <taxon>Ascidiacea</taxon>
        <taxon>Phlebobranchia</taxon>
        <taxon>Cionidae</taxon>
        <taxon>Ciona</taxon>
    </lineage>
</organism>
<dbReference type="GO" id="GO:0016020">
    <property type="term" value="C:membrane"/>
    <property type="evidence" value="ECO:0007669"/>
    <property type="project" value="UniProtKB-SubCell"/>
</dbReference>
<dbReference type="GeneTree" id="ENSGT00940000172739"/>
<dbReference type="Ensembl" id="ENSCSAVT00000012060.1">
    <property type="protein sequence ID" value="ENSCSAVP00000011922.1"/>
    <property type="gene ID" value="ENSCSAVG00000007003.1"/>
</dbReference>
<evidence type="ECO:0000256" key="1">
    <source>
        <dbReference type="ARBA" id="ARBA00004141"/>
    </source>
</evidence>
<evidence type="ECO:0000313" key="7">
    <source>
        <dbReference type="Proteomes" id="UP000007875"/>
    </source>
</evidence>
<dbReference type="Pfam" id="PF04103">
    <property type="entry name" value="CD20"/>
    <property type="match status" value="1"/>
</dbReference>
<accession>H2Z2W0</accession>
<dbReference type="AlphaFoldDB" id="H2Z2W0"/>
<evidence type="ECO:0000256" key="5">
    <source>
        <dbReference type="SAM" id="Phobius"/>
    </source>
</evidence>
<feature type="transmembrane region" description="Helical" evidence="5">
    <location>
        <begin position="55"/>
        <end position="83"/>
    </location>
</feature>
<reference evidence="7" key="1">
    <citation type="submission" date="2003-08" db="EMBL/GenBank/DDBJ databases">
        <authorList>
            <person name="Birren B."/>
            <person name="Nusbaum C."/>
            <person name="Abebe A."/>
            <person name="Abouelleil A."/>
            <person name="Adekoya E."/>
            <person name="Ait-zahra M."/>
            <person name="Allen N."/>
            <person name="Allen T."/>
            <person name="An P."/>
            <person name="Anderson M."/>
            <person name="Anderson S."/>
            <person name="Arachchi H."/>
            <person name="Armbruster J."/>
            <person name="Bachantsang P."/>
            <person name="Baldwin J."/>
            <person name="Barry A."/>
            <person name="Bayul T."/>
            <person name="Blitshsteyn B."/>
            <person name="Bloom T."/>
            <person name="Blye J."/>
            <person name="Boguslavskiy L."/>
            <person name="Borowsky M."/>
            <person name="Boukhgalter B."/>
            <person name="Brunache A."/>
            <person name="Butler J."/>
            <person name="Calixte N."/>
            <person name="Calvo S."/>
            <person name="Camarata J."/>
            <person name="Campo K."/>
            <person name="Chang J."/>
            <person name="Cheshatsang Y."/>
            <person name="Citroen M."/>
            <person name="Collymore A."/>
            <person name="Considine T."/>
            <person name="Cook A."/>
            <person name="Cooke P."/>
            <person name="Corum B."/>
            <person name="Cuomo C."/>
            <person name="David R."/>
            <person name="Dawoe T."/>
            <person name="Degray S."/>
            <person name="Dodge S."/>
            <person name="Dooley K."/>
            <person name="Dorje P."/>
            <person name="Dorjee K."/>
            <person name="Dorris L."/>
            <person name="Duffey N."/>
            <person name="Dupes A."/>
            <person name="Elkins T."/>
            <person name="Engels R."/>
            <person name="Erickson J."/>
            <person name="Farina A."/>
            <person name="Faro S."/>
            <person name="Ferreira P."/>
            <person name="Fischer H."/>
            <person name="Fitzgerald M."/>
            <person name="Foley K."/>
            <person name="Gage D."/>
            <person name="Galagan J."/>
            <person name="Gearin G."/>
            <person name="Gnerre S."/>
            <person name="Gnirke A."/>
            <person name="Goyette A."/>
            <person name="Graham J."/>
            <person name="Grandbois E."/>
            <person name="Gyaltsen K."/>
            <person name="Hafez N."/>
            <person name="Hagopian D."/>
            <person name="Hagos B."/>
            <person name="Hall J."/>
            <person name="Hatcher B."/>
            <person name="Heller A."/>
            <person name="Higgins H."/>
            <person name="Honan T."/>
            <person name="Horn A."/>
            <person name="Houde N."/>
            <person name="Hughes L."/>
            <person name="Hulme W."/>
            <person name="Husby E."/>
            <person name="Iliev I."/>
            <person name="Jaffe D."/>
            <person name="Jones C."/>
            <person name="Kamal M."/>
            <person name="Kamat A."/>
            <person name="Kamvysselis M."/>
            <person name="Karlsson E."/>
            <person name="Kells C."/>
            <person name="Kieu A."/>
            <person name="Kisner P."/>
            <person name="Kodira C."/>
            <person name="Kulbokas E."/>
            <person name="Labutti K."/>
            <person name="Lama D."/>
            <person name="Landers T."/>
            <person name="Leger J."/>
            <person name="Levine S."/>
            <person name="Lewis D."/>
            <person name="Lewis T."/>
            <person name="Lindblad-toh K."/>
            <person name="Liu X."/>
            <person name="Lokyitsang T."/>
            <person name="Lokyitsang Y."/>
            <person name="Lucien O."/>
            <person name="Lui A."/>
            <person name="Ma L.J."/>
            <person name="Mabbitt R."/>
            <person name="Macdonald J."/>
            <person name="Maclean C."/>
            <person name="Major J."/>
            <person name="Manning J."/>
            <person name="Marabella R."/>
            <person name="Maru K."/>
            <person name="Matthews C."/>
            <person name="Mauceli E."/>
            <person name="Mccarthy M."/>
            <person name="Mcdonough S."/>
            <person name="Mcghee T."/>
            <person name="Meldrim J."/>
            <person name="Meneus L."/>
            <person name="Mesirov J."/>
            <person name="Mihalev A."/>
            <person name="Mihova T."/>
            <person name="Mikkelsen T."/>
            <person name="Mlenga V."/>
            <person name="Moru K."/>
            <person name="Mozes J."/>
            <person name="Mulrain L."/>
            <person name="Munson G."/>
            <person name="Naylor J."/>
            <person name="Newes C."/>
            <person name="Nguyen C."/>
            <person name="Nguyen N."/>
            <person name="Nguyen T."/>
            <person name="Nicol R."/>
            <person name="Nielsen C."/>
            <person name="Nizzari M."/>
            <person name="Norbu C."/>
            <person name="Norbu N."/>
            <person name="O'donnell P."/>
            <person name="Okoawo O."/>
            <person name="O'leary S."/>
            <person name="Omotosho B."/>
            <person name="O'neill K."/>
            <person name="Osman S."/>
            <person name="Parker S."/>
            <person name="Perrin D."/>
            <person name="Phunkhang P."/>
            <person name="Piqani B."/>
            <person name="Purcell S."/>
            <person name="Rachupka T."/>
            <person name="Ramasamy U."/>
            <person name="Rameau R."/>
            <person name="Ray V."/>
            <person name="Raymond C."/>
            <person name="Retta R."/>
            <person name="Richardson S."/>
            <person name="Rise C."/>
            <person name="Rodriguez J."/>
            <person name="Rogers J."/>
            <person name="Rogov P."/>
            <person name="Rutman M."/>
            <person name="Schupbach R."/>
            <person name="Seaman C."/>
            <person name="Settipalli S."/>
            <person name="Sharpe T."/>
            <person name="Sheridan J."/>
            <person name="Sherpa N."/>
            <person name="Shi J."/>
            <person name="Smirnov S."/>
            <person name="Smith C."/>
            <person name="Sougnez C."/>
            <person name="Spencer B."/>
            <person name="Stalker J."/>
            <person name="Stange-thomann N."/>
            <person name="Stavropoulos S."/>
            <person name="Stetson K."/>
            <person name="Stone C."/>
            <person name="Stone S."/>
            <person name="Stubbs M."/>
            <person name="Talamas J."/>
            <person name="Tchuinga P."/>
            <person name="Tenzing P."/>
            <person name="Tesfaye S."/>
            <person name="Theodore J."/>
            <person name="Thoulutsang Y."/>
            <person name="Topham K."/>
            <person name="Towey S."/>
            <person name="Tsamla T."/>
            <person name="Tsomo N."/>
            <person name="Vallee D."/>
            <person name="Vassiliev H."/>
            <person name="Venkataraman V."/>
            <person name="Vinson J."/>
            <person name="Vo A."/>
            <person name="Wade C."/>
            <person name="Wang S."/>
            <person name="Wangchuk T."/>
            <person name="Wangdi T."/>
            <person name="Whittaker C."/>
            <person name="Wilkinson J."/>
            <person name="Wu Y."/>
            <person name="Wyman D."/>
            <person name="Yadav S."/>
            <person name="Yang S."/>
            <person name="Yang X."/>
            <person name="Yeager S."/>
            <person name="Yee E."/>
            <person name="Young G."/>
            <person name="Zainoun J."/>
            <person name="Zembeck L."/>
            <person name="Zimmer A."/>
            <person name="Zody M."/>
            <person name="Lander E."/>
        </authorList>
    </citation>
    <scope>NUCLEOTIDE SEQUENCE [LARGE SCALE GENOMIC DNA]</scope>
</reference>
<evidence type="ECO:0000256" key="4">
    <source>
        <dbReference type="ARBA" id="ARBA00023136"/>
    </source>
</evidence>
<dbReference type="InterPro" id="IPR007237">
    <property type="entry name" value="CD20-like"/>
</dbReference>
<proteinExistence type="predicted"/>
<name>H2Z2W0_CIOSA</name>
<keyword evidence="4 5" id="KW-0472">Membrane</keyword>
<evidence type="ECO:0000313" key="6">
    <source>
        <dbReference type="Ensembl" id="ENSCSAVP00000011922.1"/>
    </source>
</evidence>
<keyword evidence="3 5" id="KW-1133">Transmembrane helix</keyword>
<protein>
    <submittedName>
        <fullName evidence="6">Uncharacterized protein</fullName>
    </submittedName>
</protein>